<dbReference type="PROSITE" id="PS51294">
    <property type="entry name" value="HTH_MYB"/>
    <property type="match status" value="1"/>
</dbReference>
<comment type="caution">
    <text evidence="8">The sequence shown here is derived from an EMBL/GenBank/DDBJ whole genome shotgun (WGS) entry which is preliminary data.</text>
</comment>
<evidence type="ECO:0000256" key="5">
    <source>
        <dbReference type="SAM" id="MobiDB-lite"/>
    </source>
</evidence>
<dbReference type="InterPro" id="IPR009057">
    <property type="entry name" value="Homeodomain-like_sf"/>
</dbReference>
<sequence length="307" mass="34863">MQPKTQYDIEQIVPAGKSCRLRWFNQLDPRINRKPFTDEEEDRLLAAHRIHGNKWALIAQLFPGRTDNAVKNQWHVIMARRQREKSEKICRKRSARSPAHVSNGAVLLLQRTQRNLGSEIQEYDSSFGSFDFRNPSKESSSLSLSFSYKDRVLVNRGDGHCISRFNHNSNGLIYRSLPCMFGSNKNTTRDPYNWTLRFCDHGDDRSSSKWTRTSSSSMDQPLHEQVHKDESSFGSLKQEGVPFIDFLGVASLTAIIRGGCGRYQPLPGLITEPLDLAKIVGPGQHPPPSGHEPMPRDTDTVSSRKFP</sequence>
<dbReference type="GO" id="GO:0000981">
    <property type="term" value="F:DNA-binding transcription factor activity, RNA polymerase II-specific"/>
    <property type="evidence" value="ECO:0007669"/>
    <property type="project" value="TreeGrafter"/>
</dbReference>
<keyword evidence="2" id="KW-0805">Transcription regulation</keyword>
<evidence type="ECO:0000256" key="3">
    <source>
        <dbReference type="ARBA" id="ARBA00023163"/>
    </source>
</evidence>
<dbReference type="PROSITE" id="PS50090">
    <property type="entry name" value="MYB_LIKE"/>
    <property type="match status" value="1"/>
</dbReference>
<feature type="region of interest" description="Disordered" evidence="5">
    <location>
        <begin position="203"/>
        <end position="224"/>
    </location>
</feature>
<dbReference type="Pfam" id="PF00249">
    <property type="entry name" value="Myb_DNA-binding"/>
    <property type="match status" value="1"/>
</dbReference>
<comment type="subcellular location">
    <subcellularLocation>
        <location evidence="1">Nucleus</location>
    </subcellularLocation>
</comment>
<organism evidence="8 9">
    <name type="scientific">Trapa incisa</name>
    <dbReference type="NCBI Taxonomy" id="236973"/>
    <lineage>
        <taxon>Eukaryota</taxon>
        <taxon>Viridiplantae</taxon>
        <taxon>Streptophyta</taxon>
        <taxon>Embryophyta</taxon>
        <taxon>Tracheophyta</taxon>
        <taxon>Spermatophyta</taxon>
        <taxon>Magnoliopsida</taxon>
        <taxon>eudicotyledons</taxon>
        <taxon>Gunneridae</taxon>
        <taxon>Pentapetalae</taxon>
        <taxon>rosids</taxon>
        <taxon>malvids</taxon>
        <taxon>Myrtales</taxon>
        <taxon>Lythraceae</taxon>
        <taxon>Trapa</taxon>
    </lineage>
</organism>
<proteinExistence type="predicted"/>
<feature type="domain" description="HTH myb-type" evidence="7">
    <location>
        <begin position="28"/>
        <end position="82"/>
    </location>
</feature>
<dbReference type="CDD" id="cd00167">
    <property type="entry name" value="SANT"/>
    <property type="match status" value="1"/>
</dbReference>
<evidence type="ECO:0000259" key="6">
    <source>
        <dbReference type="PROSITE" id="PS50090"/>
    </source>
</evidence>
<dbReference type="SMART" id="SM00717">
    <property type="entry name" value="SANT"/>
    <property type="match status" value="1"/>
</dbReference>
<dbReference type="InterPro" id="IPR001005">
    <property type="entry name" value="SANT/Myb"/>
</dbReference>
<evidence type="ECO:0000256" key="2">
    <source>
        <dbReference type="ARBA" id="ARBA00023015"/>
    </source>
</evidence>
<evidence type="ECO:0000313" key="9">
    <source>
        <dbReference type="Proteomes" id="UP001345219"/>
    </source>
</evidence>
<dbReference type="Proteomes" id="UP001345219">
    <property type="component" value="Chromosome 16"/>
</dbReference>
<dbReference type="Gene3D" id="1.10.10.60">
    <property type="entry name" value="Homeodomain-like"/>
    <property type="match status" value="1"/>
</dbReference>
<gene>
    <name evidence="8" type="ORF">SAY87_020767</name>
</gene>
<keyword evidence="4" id="KW-0539">Nucleus</keyword>
<reference evidence="8 9" key="1">
    <citation type="journal article" date="2023" name="Hortic Res">
        <title>Pangenome of water caltrop reveals structural variations and asymmetric subgenome divergence after allopolyploidization.</title>
        <authorList>
            <person name="Zhang X."/>
            <person name="Chen Y."/>
            <person name="Wang L."/>
            <person name="Yuan Y."/>
            <person name="Fang M."/>
            <person name="Shi L."/>
            <person name="Lu R."/>
            <person name="Comes H.P."/>
            <person name="Ma Y."/>
            <person name="Chen Y."/>
            <person name="Huang G."/>
            <person name="Zhou Y."/>
            <person name="Zheng Z."/>
            <person name="Qiu Y."/>
        </authorList>
    </citation>
    <scope>NUCLEOTIDE SEQUENCE [LARGE SCALE GENOMIC DNA]</scope>
    <source>
        <tissue evidence="8">Roots</tissue>
    </source>
</reference>
<keyword evidence="9" id="KW-1185">Reference proteome</keyword>
<evidence type="ECO:0000313" key="8">
    <source>
        <dbReference type="EMBL" id="KAK4751969.1"/>
    </source>
</evidence>
<keyword evidence="3" id="KW-0804">Transcription</keyword>
<evidence type="ECO:0000256" key="4">
    <source>
        <dbReference type="ARBA" id="ARBA00023242"/>
    </source>
</evidence>
<feature type="region of interest" description="Disordered" evidence="5">
    <location>
        <begin position="280"/>
        <end position="307"/>
    </location>
</feature>
<dbReference type="GO" id="GO:0000978">
    <property type="term" value="F:RNA polymerase II cis-regulatory region sequence-specific DNA binding"/>
    <property type="evidence" value="ECO:0007669"/>
    <property type="project" value="TreeGrafter"/>
</dbReference>
<feature type="domain" description="Myb-like" evidence="6">
    <location>
        <begin position="28"/>
        <end position="78"/>
    </location>
</feature>
<name>A0AAN7PPV8_9MYRT</name>
<dbReference type="InterPro" id="IPR017930">
    <property type="entry name" value="Myb_dom"/>
</dbReference>
<protein>
    <submittedName>
        <fullName evidence="8">Uncharacterized protein</fullName>
    </submittedName>
</protein>
<dbReference type="EMBL" id="JAXIOK010000016">
    <property type="protein sequence ID" value="KAK4751969.1"/>
    <property type="molecule type" value="Genomic_DNA"/>
</dbReference>
<dbReference type="SUPFAM" id="SSF46689">
    <property type="entry name" value="Homeodomain-like"/>
    <property type="match status" value="1"/>
</dbReference>
<dbReference type="AlphaFoldDB" id="A0AAN7PPV8"/>
<evidence type="ECO:0000256" key="1">
    <source>
        <dbReference type="ARBA" id="ARBA00004123"/>
    </source>
</evidence>
<dbReference type="PANTHER" id="PTHR45614:SF221">
    <property type="entry name" value="MYB DOMAIN PROTEIN 110"/>
    <property type="match status" value="1"/>
</dbReference>
<dbReference type="InterPro" id="IPR050560">
    <property type="entry name" value="MYB_TF"/>
</dbReference>
<dbReference type="PANTHER" id="PTHR45614">
    <property type="entry name" value="MYB PROTEIN-RELATED"/>
    <property type="match status" value="1"/>
</dbReference>
<accession>A0AAN7PPV8</accession>
<feature type="compositionally biased region" description="Low complexity" evidence="5">
    <location>
        <begin position="208"/>
        <end position="217"/>
    </location>
</feature>
<dbReference type="GO" id="GO:0005634">
    <property type="term" value="C:nucleus"/>
    <property type="evidence" value="ECO:0007669"/>
    <property type="project" value="UniProtKB-SubCell"/>
</dbReference>
<evidence type="ECO:0000259" key="7">
    <source>
        <dbReference type="PROSITE" id="PS51294"/>
    </source>
</evidence>